<dbReference type="PANTHER" id="PTHR37422">
    <property type="entry name" value="TEICHURONIC ACID BIOSYNTHESIS PROTEIN TUAE"/>
    <property type="match status" value="1"/>
</dbReference>
<accession>A0A6B0YU38</accession>
<dbReference type="EMBL" id="VXRG01000100">
    <property type="protein sequence ID" value="MXY94127.1"/>
    <property type="molecule type" value="Genomic_DNA"/>
</dbReference>
<feature type="transmembrane region" description="Helical" evidence="6">
    <location>
        <begin position="501"/>
        <end position="519"/>
    </location>
</feature>
<dbReference type="AlphaFoldDB" id="A0A6B0YU38"/>
<comment type="subcellular location">
    <subcellularLocation>
        <location evidence="1">Membrane</location>
        <topology evidence="1">Multi-pass membrane protein</topology>
    </subcellularLocation>
</comment>
<sequence>MGAAGMGLGWTLKTPMTGGLPGPPTGLANASGRKVRAIAAVGGLIVLAWLLAELPLLWAAAAVAAGGAGIILLRFPHLIWPGLAVALPFASALKRGPISLADLMLATAVLLWFVDGVRKGRLRLASGPLPILFVVYLFALLLSFSNAIDLQEAVEGAIKWLQMLVAVLLVQEALSQRQIRWLVWGLLAGGVLQAALGIYQFVFRIGPPNFLLLDRFMRAAGTFGQPNPFAGYLGLTLPVAAALFLFCFTSILRRKGMSLGLILAGAGAYGGAAAIIGIGLLASWSRGGWLGAAAGLAVVLFVQGGRMVKGAALAAAGAIMLLGPITYRYIPSSLTDRLADLPAYFGTGMWEIVQQPVTDSNFSVIERLAHWIAALRMWEMSPWLGVGPGNYAAVYPKVRLARWEDALGHAHNTYLNVLAENGLIGMFAYLALWAGVVAWLICMRRRILRGRREELDSQVSPEPGRTFANPSPEWNAAVLLGVLGVVVHLSVHHLFDNLYVQGMYLHVALWLGAAVALVSDRPTASVDSHTSSFSGARRRGADIMQEVPERTALRPARSGGSHENAKRSYF</sequence>
<feature type="transmembrane region" description="Helical" evidence="6">
    <location>
        <begin position="423"/>
        <end position="442"/>
    </location>
</feature>
<keyword evidence="3 6" id="KW-1133">Transmembrane helix</keyword>
<feature type="domain" description="O-antigen ligase-related" evidence="7">
    <location>
        <begin position="272"/>
        <end position="430"/>
    </location>
</feature>
<feature type="transmembrane region" description="Helical" evidence="6">
    <location>
        <begin position="287"/>
        <end position="304"/>
    </location>
</feature>
<dbReference type="InterPro" id="IPR007016">
    <property type="entry name" value="O-antigen_ligase-rel_domated"/>
</dbReference>
<feature type="region of interest" description="Disordered" evidence="5">
    <location>
        <begin position="524"/>
        <end position="570"/>
    </location>
</feature>
<evidence type="ECO:0000256" key="5">
    <source>
        <dbReference type="SAM" id="MobiDB-lite"/>
    </source>
</evidence>
<feature type="transmembrane region" description="Helical" evidence="6">
    <location>
        <begin position="311"/>
        <end position="330"/>
    </location>
</feature>
<evidence type="ECO:0000256" key="3">
    <source>
        <dbReference type="ARBA" id="ARBA00022989"/>
    </source>
</evidence>
<feature type="transmembrane region" description="Helical" evidence="6">
    <location>
        <begin position="96"/>
        <end position="114"/>
    </location>
</feature>
<evidence type="ECO:0000256" key="6">
    <source>
        <dbReference type="SAM" id="Phobius"/>
    </source>
</evidence>
<reference evidence="8" key="1">
    <citation type="submission" date="2019-09" db="EMBL/GenBank/DDBJ databases">
        <title>Characterisation of the sponge microbiome using genome-centric metagenomics.</title>
        <authorList>
            <person name="Engelberts J.P."/>
            <person name="Robbins S.J."/>
            <person name="De Goeij J.M."/>
            <person name="Aranda M."/>
            <person name="Bell S.C."/>
            <person name="Webster N.S."/>
        </authorList>
    </citation>
    <scope>NUCLEOTIDE SEQUENCE</scope>
    <source>
        <strain evidence="8">SB0664_bin_27</strain>
    </source>
</reference>
<feature type="transmembrane region" description="Helical" evidence="6">
    <location>
        <begin position="229"/>
        <end position="252"/>
    </location>
</feature>
<dbReference type="Pfam" id="PF04932">
    <property type="entry name" value="Wzy_C"/>
    <property type="match status" value="1"/>
</dbReference>
<feature type="transmembrane region" description="Helical" evidence="6">
    <location>
        <begin position="259"/>
        <end position="281"/>
    </location>
</feature>
<keyword evidence="2 6" id="KW-0812">Transmembrane</keyword>
<dbReference type="GO" id="GO:0016020">
    <property type="term" value="C:membrane"/>
    <property type="evidence" value="ECO:0007669"/>
    <property type="project" value="UniProtKB-SubCell"/>
</dbReference>
<evidence type="ECO:0000256" key="2">
    <source>
        <dbReference type="ARBA" id="ARBA00022692"/>
    </source>
</evidence>
<proteinExistence type="predicted"/>
<feature type="transmembrane region" description="Helical" evidence="6">
    <location>
        <begin position="35"/>
        <end position="52"/>
    </location>
</feature>
<keyword evidence="8" id="KW-0436">Ligase</keyword>
<dbReference type="GO" id="GO:0016874">
    <property type="term" value="F:ligase activity"/>
    <property type="evidence" value="ECO:0007669"/>
    <property type="project" value="UniProtKB-KW"/>
</dbReference>
<comment type="caution">
    <text evidence="8">The sequence shown here is derived from an EMBL/GenBank/DDBJ whole genome shotgun (WGS) entry which is preliminary data.</text>
</comment>
<feature type="transmembrane region" description="Helical" evidence="6">
    <location>
        <begin position="126"/>
        <end position="145"/>
    </location>
</feature>
<evidence type="ECO:0000256" key="4">
    <source>
        <dbReference type="ARBA" id="ARBA00023136"/>
    </source>
</evidence>
<feature type="compositionally biased region" description="Polar residues" evidence="5">
    <location>
        <begin position="525"/>
        <end position="534"/>
    </location>
</feature>
<evidence type="ECO:0000259" key="7">
    <source>
        <dbReference type="Pfam" id="PF04932"/>
    </source>
</evidence>
<protein>
    <submittedName>
        <fullName evidence="8">O-antigen ligase family protein</fullName>
    </submittedName>
</protein>
<evidence type="ECO:0000256" key="1">
    <source>
        <dbReference type="ARBA" id="ARBA00004141"/>
    </source>
</evidence>
<feature type="transmembrane region" description="Helical" evidence="6">
    <location>
        <begin position="474"/>
        <end position="495"/>
    </location>
</feature>
<keyword evidence="4 6" id="KW-0472">Membrane</keyword>
<dbReference type="InterPro" id="IPR051533">
    <property type="entry name" value="WaaL-like"/>
</dbReference>
<dbReference type="PANTHER" id="PTHR37422:SF13">
    <property type="entry name" value="LIPOPOLYSACCHARIDE BIOSYNTHESIS PROTEIN PA4999-RELATED"/>
    <property type="match status" value="1"/>
</dbReference>
<gene>
    <name evidence="8" type="ORF">F4Y42_11855</name>
</gene>
<organism evidence="8">
    <name type="scientific">Caldilineaceae bacterium SB0664_bin_27</name>
    <dbReference type="NCBI Taxonomy" id="2605260"/>
    <lineage>
        <taxon>Bacteria</taxon>
        <taxon>Bacillati</taxon>
        <taxon>Chloroflexota</taxon>
        <taxon>Caldilineae</taxon>
        <taxon>Caldilineales</taxon>
        <taxon>Caldilineaceae</taxon>
    </lineage>
</organism>
<feature type="transmembrane region" description="Helical" evidence="6">
    <location>
        <begin position="181"/>
        <end position="202"/>
    </location>
</feature>
<evidence type="ECO:0000313" key="8">
    <source>
        <dbReference type="EMBL" id="MXY94127.1"/>
    </source>
</evidence>
<name>A0A6B0YU38_9CHLR</name>